<reference evidence="2" key="1">
    <citation type="submission" date="2018-09" db="EMBL/GenBank/DDBJ databases">
        <title>The complete genome of Acinetobacter sp. strain WCHAc010005.</title>
        <authorList>
            <person name="Hu Y."/>
            <person name="Long H."/>
            <person name="Feng Y."/>
            <person name="Zong Z."/>
        </authorList>
    </citation>
    <scope>NUCLEOTIDE SEQUENCE [LARGE SCALE GENOMIC DNA]</scope>
    <source>
        <strain evidence="2">WCHAc010005</strain>
    </source>
</reference>
<dbReference type="AlphaFoldDB" id="A0A3B7M0S5"/>
<protein>
    <submittedName>
        <fullName evidence="1">Uncharacterized protein</fullName>
    </submittedName>
</protein>
<evidence type="ECO:0000313" key="2">
    <source>
        <dbReference type="Proteomes" id="UP000263753"/>
    </source>
</evidence>
<dbReference type="Proteomes" id="UP000263753">
    <property type="component" value="Chromosome"/>
</dbReference>
<organism evidence="1 2">
    <name type="scientific">Acinetobacter chinensis</name>
    <dbReference type="NCBI Taxonomy" id="2004650"/>
    <lineage>
        <taxon>Bacteria</taxon>
        <taxon>Pseudomonadati</taxon>
        <taxon>Pseudomonadota</taxon>
        <taxon>Gammaproteobacteria</taxon>
        <taxon>Moraxellales</taxon>
        <taxon>Moraxellaceae</taxon>
        <taxon>Acinetobacter</taxon>
    </lineage>
</organism>
<dbReference type="EMBL" id="CP032134">
    <property type="protein sequence ID" value="AXY58201.1"/>
    <property type="molecule type" value="Genomic_DNA"/>
</dbReference>
<accession>A0A3B7M0S5</accession>
<proteinExistence type="predicted"/>
<gene>
    <name evidence="1" type="ORF">CDG60_17535</name>
</gene>
<evidence type="ECO:0000313" key="1">
    <source>
        <dbReference type="EMBL" id="AXY58201.1"/>
    </source>
</evidence>
<name>A0A3B7M0S5_9GAMM</name>
<dbReference type="KEGG" id="achi:CDG60_17535"/>
<sequence>MAGITIQYYKAFNHTDRKSINEKKSKYKTLLSKDKIFSKNKNILTIHNKIKKFRNETFSHMEDNYEMNLAFFNISDPNNIFMTYNLDNRRFISEFLTKDFLNDFYNCALHVRAECISEAKILVDNINKIIKDNPNLREAIIQLKSI</sequence>